<sequence length="260" mass="29032">MQANQFNEAVLDVLERSTIQDNLLYLPGQLGRDLYLKVKTTLEQIGGKWNSKKEAIQFPHNPTEAIQAMLDTGELSPKKKYQFFATPPGLAEWVMTYVNDLTSLRAPILEPHGGDGALIRAFWKDFPEHNVDTFEAWDLNREKLRQLRSDEGAIVNVLGEDFLAATPDEFGQYALILANPPFAKNQDVRHLRHMLRFVAPGGQLISILSTHWRFAGDSPSRSFRSLVDGLGRSVQIVDIPAGSFAESGTSVSTCLFIFNG</sequence>
<dbReference type="PRINTS" id="PR00507">
    <property type="entry name" value="N12N6MTFRASE"/>
</dbReference>
<dbReference type="RefSeq" id="WP_129606847.1">
    <property type="nucleotide sequence ID" value="NZ_SBLB01000016.1"/>
</dbReference>
<gene>
    <name evidence="1" type="ORF">EQG79_30060</name>
</gene>
<protein>
    <submittedName>
        <fullName evidence="1">Class I SAM-dependent methyltransferase</fullName>
    </submittedName>
</protein>
<name>A0A4Q2UDL7_9BACT</name>
<dbReference type="Gene3D" id="3.40.50.150">
    <property type="entry name" value="Vaccinia Virus protein VP39"/>
    <property type="match status" value="1"/>
</dbReference>
<dbReference type="GO" id="GO:0008168">
    <property type="term" value="F:methyltransferase activity"/>
    <property type="evidence" value="ECO:0007669"/>
    <property type="project" value="UniProtKB-KW"/>
</dbReference>
<dbReference type="GO" id="GO:0032259">
    <property type="term" value="P:methylation"/>
    <property type="evidence" value="ECO:0007669"/>
    <property type="project" value="UniProtKB-KW"/>
</dbReference>
<accession>A0A4Q2UDL7</accession>
<reference evidence="1 2" key="1">
    <citation type="submission" date="2019-01" db="EMBL/GenBank/DDBJ databases">
        <title>Spirosoma flava sp. nov., a propanil-degrading bacterium isolated from herbicide-contaminated soil.</title>
        <authorList>
            <person name="Zhang L."/>
            <person name="Jiang J.-D."/>
        </authorList>
    </citation>
    <scope>NUCLEOTIDE SEQUENCE [LARGE SCALE GENOMIC DNA]</scope>
    <source>
        <strain evidence="1 2">TY50</strain>
    </source>
</reference>
<keyword evidence="1" id="KW-0489">Methyltransferase</keyword>
<organism evidence="1 2">
    <name type="scientific">Spirosoma sordidisoli</name>
    <dbReference type="NCBI Taxonomy" id="2502893"/>
    <lineage>
        <taxon>Bacteria</taxon>
        <taxon>Pseudomonadati</taxon>
        <taxon>Bacteroidota</taxon>
        <taxon>Cytophagia</taxon>
        <taxon>Cytophagales</taxon>
        <taxon>Cytophagaceae</taxon>
        <taxon>Spirosoma</taxon>
    </lineage>
</organism>
<dbReference type="EMBL" id="SBLB01000016">
    <property type="protein sequence ID" value="RYC66322.1"/>
    <property type="molecule type" value="Genomic_DNA"/>
</dbReference>
<evidence type="ECO:0000313" key="2">
    <source>
        <dbReference type="Proteomes" id="UP000290407"/>
    </source>
</evidence>
<dbReference type="CDD" id="cd02440">
    <property type="entry name" value="AdoMet_MTases"/>
    <property type="match status" value="1"/>
</dbReference>
<dbReference type="SUPFAM" id="SSF53335">
    <property type="entry name" value="S-adenosyl-L-methionine-dependent methyltransferases"/>
    <property type="match status" value="1"/>
</dbReference>
<dbReference type="InterPro" id="IPR029063">
    <property type="entry name" value="SAM-dependent_MTases_sf"/>
</dbReference>
<comment type="caution">
    <text evidence="1">The sequence shown here is derived from an EMBL/GenBank/DDBJ whole genome shotgun (WGS) entry which is preliminary data.</text>
</comment>
<dbReference type="AlphaFoldDB" id="A0A4Q2UDL7"/>
<keyword evidence="2" id="KW-1185">Reference proteome</keyword>
<dbReference type="Proteomes" id="UP000290407">
    <property type="component" value="Unassembled WGS sequence"/>
</dbReference>
<evidence type="ECO:0000313" key="1">
    <source>
        <dbReference type="EMBL" id="RYC66322.1"/>
    </source>
</evidence>
<proteinExistence type="predicted"/>
<keyword evidence="1" id="KW-0808">Transferase</keyword>